<dbReference type="Proteomes" id="UP001108123">
    <property type="component" value="Unassembled WGS sequence"/>
</dbReference>
<sequence length="84" mass="9293">MQKYFPKGVCSREIIFDVDGGKIKDVEFVGGCEGNLKGISHLVEGMDIDEVIDKLSGIRCGFKNTSCPDQFSKALKEYKEKANS</sequence>
<dbReference type="Pfam" id="PF12637">
    <property type="entry name" value="TSCPD"/>
    <property type="match status" value="1"/>
</dbReference>
<keyword evidence="3" id="KW-0237">DNA synthesis</keyword>
<dbReference type="GO" id="GO:0004748">
    <property type="term" value="F:ribonucleoside-diphosphate reductase activity, thioredoxin disulfide as acceptor"/>
    <property type="evidence" value="ECO:0007669"/>
    <property type="project" value="UniProtKB-EC"/>
</dbReference>
<reference evidence="7" key="2">
    <citation type="submission" date="2022-01" db="EMBL/GenBank/DDBJ databases">
        <title>Collection of gut derived symbiotic bacterial strains cultured from healthy donors.</title>
        <authorList>
            <person name="Lin H."/>
            <person name="Kohout C."/>
            <person name="Waligurski E."/>
            <person name="Pamer E.G."/>
        </authorList>
    </citation>
    <scope>NUCLEOTIDE SEQUENCE</scope>
    <source>
        <strain evidence="7">MSK.14.39</strain>
    </source>
</reference>
<evidence type="ECO:0000313" key="9">
    <source>
        <dbReference type="Proteomes" id="UP000462760"/>
    </source>
</evidence>
<dbReference type="EC" id="1.17.4.1" evidence="2"/>
<dbReference type="OrthoDB" id="9801525at2"/>
<comment type="similarity">
    <text evidence="1">Belongs to the ribonucleoside diphosphate reductase class-2 family.</text>
</comment>
<dbReference type="AlphaFoldDB" id="A0A844FHD2"/>
<dbReference type="RefSeq" id="WP_154484036.1">
    <property type="nucleotide sequence ID" value="NZ_JAHLOA010000002.1"/>
</dbReference>
<comment type="catalytic activity">
    <reaction evidence="5">
        <text>a 2'-deoxyribonucleoside 5'-diphosphate + [thioredoxin]-disulfide + H2O = a ribonucleoside 5'-diphosphate + [thioredoxin]-dithiol</text>
        <dbReference type="Rhea" id="RHEA:23252"/>
        <dbReference type="Rhea" id="RHEA-COMP:10698"/>
        <dbReference type="Rhea" id="RHEA-COMP:10700"/>
        <dbReference type="ChEBI" id="CHEBI:15377"/>
        <dbReference type="ChEBI" id="CHEBI:29950"/>
        <dbReference type="ChEBI" id="CHEBI:50058"/>
        <dbReference type="ChEBI" id="CHEBI:57930"/>
        <dbReference type="ChEBI" id="CHEBI:73316"/>
        <dbReference type="EC" id="1.17.4.1"/>
    </reaction>
</comment>
<evidence type="ECO:0000256" key="4">
    <source>
        <dbReference type="ARBA" id="ARBA00022741"/>
    </source>
</evidence>
<accession>A0A844FHD2</accession>
<evidence type="ECO:0000313" key="7">
    <source>
        <dbReference type="EMBL" id="MCG4564687.1"/>
    </source>
</evidence>
<evidence type="ECO:0000313" key="10">
    <source>
        <dbReference type="Proteomes" id="UP001108123"/>
    </source>
</evidence>
<keyword evidence="4" id="KW-0547">Nucleotide-binding</keyword>
<dbReference type="NCBIfam" id="TIGR03905">
    <property type="entry name" value="TIGR03905_4_Cys"/>
    <property type="match status" value="1"/>
</dbReference>
<organism evidence="8 9">
    <name type="scientific">Anaerosalibacter bizertensis</name>
    <dbReference type="NCBI Taxonomy" id="932217"/>
    <lineage>
        <taxon>Bacteria</taxon>
        <taxon>Bacillati</taxon>
        <taxon>Bacillota</taxon>
        <taxon>Tissierellia</taxon>
        <taxon>Tissierellales</taxon>
        <taxon>Sporanaerobacteraceae</taxon>
        <taxon>Anaerosalibacter</taxon>
    </lineage>
</organism>
<protein>
    <recommendedName>
        <fullName evidence="2">ribonucleoside-diphosphate reductase</fullName>
        <ecNumber evidence="2">1.17.4.1</ecNumber>
    </recommendedName>
</protein>
<evidence type="ECO:0000256" key="1">
    <source>
        <dbReference type="ARBA" id="ARBA00007405"/>
    </source>
</evidence>
<dbReference type="EMBL" id="JAKNID010000010">
    <property type="protein sequence ID" value="MCG4564687.1"/>
    <property type="molecule type" value="Genomic_DNA"/>
</dbReference>
<dbReference type="InterPro" id="IPR024434">
    <property type="entry name" value="TSCPD_dom"/>
</dbReference>
<evidence type="ECO:0000313" key="8">
    <source>
        <dbReference type="EMBL" id="MSS43352.1"/>
    </source>
</evidence>
<feature type="domain" description="TSCPD" evidence="6">
    <location>
        <begin position="3"/>
        <end position="78"/>
    </location>
</feature>
<gene>
    <name evidence="8" type="ORF">FYJ27_06340</name>
    <name evidence="7" type="ORF">L0P62_04410</name>
</gene>
<keyword evidence="10" id="KW-1185">Reference proteome</keyword>
<dbReference type="GO" id="GO:0000166">
    <property type="term" value="F:nucleotide binding"/>
    <property type="evidence" value="ECO:0007669"/>
    <property type="project" value="UniProtKB-KW"/>
</dbReference>
<dbReference type="Proteomes" id="UP000462760">
    <property type="component" value="Unassembled WGS sequence"/>
</dbReference>
<dbReference type="EMBL" id="VULR01000007">
    <property type="protein sequence ID" value="MSS43352.1"/>
    <property type="molecule type" value="Genomic_DNA"/>
</dbReference>
<dbReference type="GO" id="GO:0071897">
    <property type="term" value="P:DNA biosynthetic process"/>
    <property type="evidence" value="ECO:0007669"/>
    <property type="project" value="UniProtKB-KW"/>
</dbReference>
<dbReference type="InterPro" id="IPR023806">
    <property type="entry name" value="CHP03905"/>
</dbReference>
<comment type="caution">
    <text evidence="8">The sequence shown here is derived from an EMBL/GenBank/DDBJ whole genome shotgun (WGS) entry which is preliminary data.</text>
</comment>
<evidence type="ECO:0000259" key="6">
    <source>
        <dbReference type="Pfam" id="PF12637"/>
    </source>
</evidence>
<proteinExistence type="inferred from homology"/>
<evidence type="ECO:0000256" key="5">
    <source>
        <dbReference type="ARBA" id="ARBA00047754"/>
    </source>
</evidence>
<evidence type="ECO:0000256" key="2">
    <source>
        <dbReference type="ARBA" id="ARBA00012274"/>
    </source>
</evidence>
<evidence type="ECO:0000256" key="3">
    <source>
        <dbReference type="ARBA" id="ARBA00022634"/>
    </source>
</evidence>
<reference evidence="8 9" key="1">
    <citation type="submission" date="2019-08" db="EMBL/GenBank/DDBJ databases">
        <title>In-depth cultivation of the pig gut microbiome towards novel bacterial diversity and tailored functional studies.</title>
        <authorList>
            <person name="Wylensek D."/>
            <person name="Hitch T.C.A."/>
            <person name="Clavel T."/>
        </authorList>
    </citation>
    <scope>NUCLEOTIDE SEQUENCE [LARGE SCALE GENOMIC DNA]</scope>
    <source>
        <strain evidence="8 9">Med78-601-WT-4W-RMD-3</strain>
    </source>
</reference>
<name>A0A844FHD2_9FIRM</name>